<protein>
    <submittedName>
        <fullName evidence="1">Uncharacterized protein</fullName>
    </submittedName>
</protein>
<dbReference type="EMBL" id="CP035952">
    <property type="protein sequence ID" value="QBF26852.1"/>
    <property type="molecule type" value="Genomic_DNA"/>
</dbReference>
<dbReference type="RefSeq" id="WP_130264717.1">
    <property type="nucleotide sequence ID" value="NZ_CP035952.1"/>
</dbReference>
<evidence type="ECO:0000313" key="2">
    <source>
        <dbReference type="Proteomes" id="UP000291130"/>
    </source>
</evidence>
<dbReference type="AlphaFoldDB" id="A0A411MJ83"/>
<evidence type="ECO:0000313" key="1">
    <source>
        <dbReference type="EMBL" id="QBF26852.1"/>
    </source>
</evidence>
<dbReference type="Proteomes" id="UP000291130">
    <property type="component" value="Chromosome"/>
</dbReference>
<dbReference type="KEGG" id="ptk:EXN22_14555"/>
<reference evidence="1 2" key="1">
    <citation type="submission" date="2019-02" db="EMBL/GenBank/DDBJ databases">
        <title>Complete genome sequence of Pseudomonas sp. SNU WT1 isolated from rainbow trout.</title>
        <authorList>
            <person name="Oh W.T."/>
            <person name="Park S.C."/>
        </authorList>
    </citation>
    <scope>NUCLEOTIDE SEQUENCE [LARGE SCALE GENOMIC DNA]</scope>
    <source>
        <strain evidence="1 2">SNU WT1</strain>
    </source>
</reference>
<organism evidence="1 2">
    <name type="scientific">Pseudomonas tructae</name>
    <dbReference type="NCBI Taxonomy" id="2518644"/>
    <lineage>
        <taxon>Bacteria</taxon>
        <taxon>Pseudomonadati</taxon>
        <taxon>Pseudomonadota</taxon>
        <taxon>Gammaproteobacteria</taxon>
        <taxon>Pseudomonadales</taxon>
        <taxon>Pseudomonadaceae</taxon>
        <taxon>Pseudomonas</taxon>
    </lineage>
</organism>
<dbReference type="OrthoDB" id="6897301at2"/>
<keyword evidence="2" id="KW-1185">Reference proteome</keyword>
<accession>A0A411MJ83</accession>
<proteinExistence type="predicted"/>
<sequence length="105" mass="11621">MTLADLQRLSVSQSELVLPYVHAIKALQLLEATGATLVGWEGWLHYPDGRLGHSDIYQGTTDTSTLPSSQAYNWAKASMRLSQNEHESQSETSDTKLLFCITVNP</sequence>
<gene>
    <name evidence="1" type="ORF">EXN22_14555</name>
</gene>
<name>A0A411MJ83_9PSED</name>